<sequence>MDCSYKSYDYHPKRLLEIEKTMVDDGYVRIQFSDEYLPHDDDFPRNMEKFFINIIEKLSGKCLTHNAEQNSFVWHVQPMETDSIDEKRHLARSQTDDEFSFHTDCSYEMNPPEYMALFVLEQDQLGGGKLEIIQLSDILKSLSMKTQEKLLNENFQINIPLEFRKSIDIDHISAPILLAEDKIRYRYDILSEKNGEELNELNLIIQQMKRFQPELTKFTMIILNNQKFLHGRTKILDHRRHLLRIRFNRTCPYDVHSVYDKDKLLPEYLSFSNDFYDYLQSQHEILYKILLSVVKHYDQPTNLGEKIRQTFQFDLKVDQIIKQLNNYRPNYQIGSYRPDLMFSQGNLFEINSKYSFQPKICEINARFPFNGYFLSAALCSTDRQNRYSQKSSKMIETIIESAKFDLTKRMFIVKLQEHGYDIHLFQQYWTNKSSQPCLVVDPNDLKIKNEKLIDQKSNIFIEQCILELHQNEILNLSDEILQYFIENKQINYINDLRTIFLLHDKRLFSLLSNQSFLYVLLNTQVEKFVQFIPKTFIINKLPNYLKDSIVNNKQHWCIKPNSAGKGENITIGTDVSIDEWSRQLLNSNHNQWIIQEYIDYVPYKSMNLCGMLFCFNEHCFNMGIIRMAQKKIVNISRGGHYIRPYVHQQSIHSMENGNILTKEILHEQLNKMKLFDNQWNRSVYISSSGGSGGKQLYFSSDIQQNLLQRQILVKMMLDEEIISDRDICLNIFQTGHVYRSLEIFNDFCTMANCTSIPMGGNTSDEDILKIIEYFKPNIIMGTPHRLMQLAFYFEKQEKKEIYFEKIYFACEAIDKVKQDYFKRIFHCSTLLGFYGSAETGVYACQSPKYSSTKIYLYPKELVQIEIFNSKIIVTNLIRKRNQLFRFDSGDLGRILPTDINSKYGLIEVFRSQRLIMIGEDALSKSDIEETMKQIDLIEWQLIIDYVSSSKTDQILLLFRYVKSETTSNENSEMILKNYLQNFFDKKLTSLSENLILQFELIQFNQLIRNKTSNKLLKIIDKRF</sequence>
<organism evidence="2 4">
    <name type="scientific">Adineta ricciae</name>
    <name type="common">Rotifer</name>
    <dbReference type="NCBI Taxonomy" id="249248"/>
    <lineage>
        <taxon>Eukaryota</taxon>
        <taxon>Metazoa</taxon>
        <taxon>Spiralia</taxon>
        <taxon>Gnathifera</taxon>
        <taxon>Rotifera</taxon>
        <taxon>Eurotatoria</taxon>
        <taxon>Bdelloidea</taxon>
        <taxon>Adinetida</taxon>
        <taxon>Adinetidae</taxon>
        <taxon>Adineta</taxon>
    </lineage>
</organism>
<evidence type="ECO:0000313" key="2">
    <source>
        <dbReference type="EMBL" id="CAF1230929.1"/>
    </source>
</evidence>
<proteinExistence type="predicted"/>
<name>A0A814YKZ0_ADIRI</name>
<dbReference type="PANTHER" id="PTHR43845">
    <property type="entry name" value="BLR5969 PROTEIN"/>
    <property type="match status" value="1"/>
</dbReference>
<evidence type="ECO:0000313" key="3">
    <source>
        <dbReference type="EMBL" id="CAF1249208.1"/>
    </source>
</evidence>
<dbReference type="InterPro" id="IPR042099">
    <property type="entry name" value="ANL_N_sf"/>
</dbReference>
<dbReference type="EMBL" id="CAJNOR010001987">
    <property type="protein sequence ID" value="CAF1230929.1"/>
    <property type="molecule type" value="Genomic_DNA"/>
</dbReference>
<evidence type="ECO:0000313" key="4">
    <source>
        <dbReference type="Proteomes" id="UP000663828"/>
    </source>
</evidence>
<accession>A0A814YKZ0</accession>
<dbReference type="Gene3D" id="3.60.130.10">
    <property type="entry name" value="Clavaminate synthase-like"/>
    <property type="match status" value="1"/>
</dbReference>
<protein>
    <submittedName>
        <fullName evidence="2">Uncharacterized protein</fullName>
    </submittedName>
</protein>
<dbReference type="SUPFAM" id="SSF51197">
    <property type="entry name" value="Clavaminate synthase-like"/>
    <property type="match status" value="1"/>
</dbReference>
<comment type="caution">
    <text evidence="2">The sequence shown here is derived from an EMBL/GenBank/DDBJ whole genome shotgun (WGS) entry which is preliminary data.</text>
</comment>
<keyword evidence="4" id="KW-1185">Reference proteome</keyword>
<dbReference type="Gene3D" id="3.40.50.12780">
    <property type="entry name" value="N-terminal domain of ligase-like"/>
    <property type="match status" value="1"/>
</dbReference>
<dbReference type="Proteomes" id="UP000663828">
    <property type="component" value="Unassembled WGS sequence"/>
</dbReference>
<gene>
    <name evidence="3" type="ORF">EDS130_LOCUS27879</name>
    <name evidence="2" type="ORF">XAT740_LOCUS25221</name>
</gene>
<dbReference type="InterPro" id="IPR042098">
    <property type="entry name" value="TauD-like_sf"/>
</dbReference>
<keyword evidence="1" id="KW-0560">Oxidoreductase</keyword>
<dbReference type="SUPFAM" id="SSF56801">
    <property type="entry name" value="Acetyl-CoA synthetase-like"/>
    <property type="match status" value="1"/>
</dbReference>
<dbReference type="PANTHER" id="PTHR43845:SF1">
    <property type="entry name" value="BLR5969 PROTEIN"/>
    <property type="match status" value="1"/>
</dbReference>
<reference evidence="2" key="1">
    <citation type="submission" date="2021-02" db="EMBL/GenBank/DDBJ databases">
        <authorList>
            <person name="Nowell W R."/>
        </authorList>
    </citation>
    <scope>NUCLEOTIDE SEQUENCE</scope>
</reference>
<dbReference type="GO" id="GO:0016491">
    <property type="term" value="F:oxidoreductase activity"/>
    <property type="evidence" value="ECO:0007669"/>
    <property type="project" value="UniProtKB-KW"/>
</dbReference>
<dbReference type="EMBL" id="CAJNOJ010000178">
    <property type="protein sequence ID" value="CAF1249208.1"/>
    <property type="molecule type" value="Genomic_DNA"/>
</dbReference>
<dbReference type="Proteomes" id="UP000663852">
    <property type="component" value="Unassembled WGS sequence"/>
</dbReference>
<dbReference type="OrthoDB" id="9976197at2759"/>
<dbReference type="SUPFAM" id="SSF56059">
    <property type="entry name" value="Glutathione synthetase ATP-binding domain-like"/>
    <property type="match status" value="1"/>
</dbReference>
<evidence type="ECO:0000256" key="1">
    <source>
        <dbReference type="ARBA" id="ARBA00023002"/>
    </source>
</evidence>
<dbReference type="AlphaFoldDB" id="A0A814YKZ0"/>